<name>A0ABS2YXN6_POLSE</name>
<keyword evidence="8" id="KW-1185">Reference proteome</keyword>
<dbReference type="EMBL" id="JAAWVN010011815">
    <property type="protein sequence ID" value="MBN3291243.1"/>
    <property type="molecule type" value="Genomic_DNA"/>
</dbReference>
<dbReference type="Pfam" id="PF04825">
    <property type="entry name" value="Rad21_Rec8_N"/>
    <property type="match status" value="1"/>
</dbReference>
<evidence type="ECO:0000313" key="8">
    <source>
        <dbReference type="Proteomes" id="UP001166052"/>
    </source>
</evidence>
<dbReference type="InterPro" id="IPR006909">
    <property type="entry name" value="Rad21/Rec8_C_eu"/>
</dbReference>
<evidence type="ECO:0000256" key="4">
    <source>
        <dbReference type="SAM" id="MobiDB-lite"/>
    </source>
</evidence>
<evidence type="ECO:0000256" key="1">
    <source>
        <dbReference type="ARBA" id="ARBA00004123"/>
    </source>
</evidence>
<evidence type="ECO:0000313" key="7">
    <source>
        <dbReference type="EMBL" id="MBN3291243.1"/>
    </source>
</evidence>
<dbReference type="Pfam" id="PF04824">
    <property type="entry name" value="Rad21_Rec8"/>
    <property type="match status" value="1"/>
</dbReference>
<comment type="caution">
    <text evidence="7">The sequence shown here is derived from an EMBL/GenBank/DDBJ whole genome shotgun (WGS) entry which is preliminary data.</text>
</comment>
<feature type="region of interest" description="Disordered" evidence="4">
    <location>
        <begin position="227"/>
        <end position="246"/>
    </location>
</feature>
<evidence type="ECO:0000259" key="6">
    <source>
        <dbReference type="Pfam" id="PF04825"/>
    </source>
</evidence>
<organism evidence="7 8">
    <name type="scientific">Polypterus senegalus</name>
    <name type="common">Senegal bichir</name>
    <dbReference type="NCBI Taxonomy" id="55291"/>
    <lineage>
        <taxon>Eukaryota</taxon>
        <taxon>Metazoa</taxon>
        <taxon>Chordata</taxon>
        <taxon>Craniata</taxon>
        <taxon>Vertebrata</taxon>
        <taxon>Euteleostomi</taxon>
        <taxon>Actinopterygii</taxon>
        <taxon>Polypteriformes</taxon>
        <taxon>Polypteridae</taxon>
        <taxon>Polypterus</taxon>
    </lineage>
</organism>
<gene>
    <name evidence="7" type="primary">Rec8</name>
    <name evidence="7" type="ORF">GTO92_0017093</name>
</gene>
<feature type="non-terminal residue" evidence="7">
    <location>
        <position position="599"/>
    </location>
</feature>
<feature type="compositionally biased region" description="Basic and acidic residues" evidence="4">
    <location>
        <begin position="227"/>
        <end position="236"/>
    </location>
</feature>
<dbReference type="Proteomes" id="UP001166052">
    <property type="component" value="Unassembled WGS sequence"/>
</dbReference>
<evidence type="ECO:0000256" key="3">
    <source>
        <dbReference type="ARBA" id="ARBA00023242"/>
    </source>
</evidence>
<sequence length="599" mass="68056">MATRNTRETTIISVRKMGRLDCRRETHKPFMYSCIGDTVSTAAGFIVNGLRSCGPIDMAAQMALAATRGARVKRREYLKVNIGKTCEDIIQYILVQVEAPIRSLPRPRFSLYLSSMLQYGVVVVYHKHCNYLLEEMHNILERLLRYSKQLKIDMVELERANLNVPDRLSLMEVYEGAFDPFFGIMSSSLELPSPMQLPHEERDLVEITEQELEFFMQQDDDFITKEDEKIPRERPEKKKKKPAKPAKVEELLQDLLSETLPPSEEISQLDEILKRPKAQEPPEFFPEETPLSLVSGDVTMPTPIEAPTAISLPVSIELGNQEVPPTELFPPEEPPRRRSRRQLIFADATTQIPPEEFRRQIENPATQTQPLELWTRCAVVTPIDHTTKRKRLTEEEEESEIEIFFGDQEPSIPPLEITVPPGVLEASGEERSHSITPPEAGRSPAESVLSRAESHLPVLEDIPEEISMPEQPEMLVEEPLTPENLYRLIAQLIEQYGETYLDQLVPPGSPRRMACMAFSTILVFKQKNILHLVQAVPYGRILIQPGPLYQDLLRRESSIPKGFLCPNLPDNAGQLVTKHSLPTATEWPGCADNSEEMQS</sequence>
<evidence type="ECO:0000256" key="2">
    <source>
        <dbReference type="ARBA" id="ARBA00022829"/>
    </source>
</evidence>
<dbReference type="PANTHER" id="PTHR12585">
    <property type="entry name" value="SCC1 / RAD21 FAMILY MEMBER"/>
    <property type="match status" value="1"/>
</dbReference>
<dbReference type="InterPro" id="IPR006910">
    <property type="entry name" value="Rad21_Rec8_N"/>
</dbReference>
<reference evidence="7" key="1">
    <citation type="journal article" date="2021" name="Cell">
        <title>Tracing the genetic footprints of vertebrate landing in non-teleost ray-finned fishes.</title>
        <authorList>
            <person name="Bi X."/>
            <person name="Wang K."/>
            <person name="Yang L."/>
            <person name="Pan H."/>
            <person name="Jiang H."/>
            <person name="Wei Q."/>
            <person name="Fang M."/>
            <person name="Yu H."/>
            <person name="Zhu C."/>
            <person name="Cai Y."/>
            <person name="He Y."/>
            <person name="Gan X."/>
            <person name="Zeng H."/>
            <person name="Yu D."/>
            <person name="Zhu Y."/>
            <person name="Jiang H."/>
            <person name="Qiu Q."/>
            <person name="Yang H."/>
            <person name="Zhang Y.E."/>
            <person name="Wang W."/>
            <person name="Zhu M."/>
            <person name="He S."/>
            <person name="Zhang G."/>
        </authorList>
    </citation>
    <scope>NUCLEOTIDE SEQUENCE</scope>
    <source>
        <strain evidence="7">Bchr_001</strain>
    </source>
</reference>
<dbReference type="PANTHER" id="PTHR12585:SF27">
    <property type="entry name" value="MEIOTIC RECOMBINATION PROTEIN REC8 HOMOLOG"/>
    <property type="match status" value="1"/>
</dbReference>
<accession>A0ABS2YXN6</accession>
<dbReference type="InterPro" id="IPR039781">
    <property type="entry name" value="Rad21/Rec8-like"/>
</dbReference>
<evidence type="ECO:0000259" key="5">
    <source>
        <dbReference type="Pfam" id="PF04824"/>
    </source>
</evidence>
<protein>
    <submittedName>
        <fullName evidence="7">REC8 protein</fullName>
    </submittedName>
</protein>
<proteinExistence type="predicted"/>
<feature type="non-terminal residue" evidence="7">
    <location>
        <position position="1"/>
    </location>
</feature>
<feature type="region of interest" description="Disordered" evidence="4">
    <location>
        <begin position="426"/>
        <end position="446"/>
    </location>
</feature>
<keyword evidence="3" id="KW-0539">Nucleus</keyword>
<keyword evidence="2" id="KW-0159">Chromosome partition</keyword>
<feature type="domain" description="Rad21/Rec8-like protein C-terminal eukaryotic" evidence="5">
    <location>
        <begin position="503"/>
        <end position="547"/>
    </location>
</feature>
<feature type="domain" description="Rad21/Rec8-like protein N-terminal" evidence="6">
    <location>
        <begin position="63"/>
        <end position="156"/>
    </location>
</feature>
<comment type="subcellular location">
    <subcellularLocation>
        <location evidence="1">Nucleus</location>
    </subcellularLocation>
</comment>